<organism evidence="12 13">
    <name type="scientific">Blastocystis sp. subtype 1 (strain ATCC 50177 / NandII)</name>
    <dbReference type="NCBI Taxonomy" id="478820"/>
    <lineage>
        <taxon>Eukaryota</taxon>
        <taxon>Sar</taxon>
        <taxon>Stramenopiles</taxon>
        <taxon>Bigyra</taxon>
        <taxon>Opalozoa</taxon>
        <taxon>Opalinata</taxon>
        <taxon>Blastocystidae</taxon>
        <taxon>Blastocystis</taxon>
    </lineage>
</organism>
<evidence type="ECO:0000256" key="9">
    <source>
        <dbReference type="ARBA" id="ARBA00023136"/>
    </source>
</evidence>
<keyword evidence="5" id="KW-0677">Repeat</keyword>
<dbReference type="GO" id="GO:0055085">
    <property type="term" value="P:transmembrane transport"/>
    <property type="evidence" value="ECO:0007669"/>
    <property type="project" value="InterPro"/>
</dbReference>
<dbReference type="AlphaFoldDB" id="A0A196S7F8"/>
<dbReference type="SUPFAM" id="SSF103506">
    <property type="entry name" value="Mitochondrial carrier"/>
    <property type="match status" value="1"/>
</dbReference>
<evidence type="ECO:0000256" key="2">
    <source>
        <dbReference type="ARBA" id="ARBA00006375"/>
    </source>
</evidence>
<evidence type="ECO:0000313" key="13">
    <source>
        <dbReference type="Proteomes" id="UP000078348"/>
    </source>
</evidence>
<dbReference type="PRINTS" id="PR00926">
    <property type="entry name" value="MITOCARRIER"/>
</dbReference>
<evidence type="ECO:0000256" key="11">
    <source>
        <dbReference type="RuleBase" id="RU000488"/>
    </source>
</evidence>
<keyword evidence="4 10" id="KW-0812">Transmembrane</keyword>
<dbReference type="Proteomes" id="UP000078348">
    <property type="component" value="Unassembled WGS sequence"/>
</dbReference>
<protein>
    <submittedName>
        <fullName evidence="12">Mitochondrial 2-oxoglutarate/malate carrier protein</fullName>
    </submittedName>
</protein>
<dbReference type="EMBL" id="LXWW01000554">
    <property type="protein sequence ID" value="OAO12296.1"/>
    <property type="molecule type" value="Genomic_DNA"/>
</dbReference>
<evidence type="ECO:0000256" key="6">
    <source>
        <dbReference type="ARBA" id="ARBA00022792"/>
    </source>
</evidence>
<comment type="caution">
    <text evidence="12">The sequence shown here is derived from an EMBL/GenBank/DDBJ whole genome shotgun (WGS) entry which is preliminary data.</text>
</comment>
<dbReference type="FunFam" id="1.50.40.10:FF:000009">
    <property type="entry name" value="Mitochondrial 2-oxoglutarate/malate carrier protein"/>
    <property type="match status" value="1"/>
</dbReference>
<dbReference type="InterPro" id="IPR023395">
    <property type="entry name" value="MCP_dom_sf"/>
</dbReference>
<dbReference type="InterPro" id="IPR050391">
    <property type="entry name" value="Mito_Metabolite_Transporter"/>
</dbReference>
<dbReference type="Gene3D" id="1.50.40.10">
    <property type="entry name" value="Mitochondrial carrier domain"/>
    <property type="match status" value="1"/>
</dbReference>
<dbReference type="Pfam" id="PF00153">
    <property type="entry name" value="Mito_carr"/>
    <property type="match status" value="3"/>
</dbReference>
<evidence type="ECO:0000256" key="5">
    <source>
        <dbReference type="ARBA" id="ARBA00022737"/>
    </source>
</evidence>
<keyword evidence="13" id="KW-1185">Reference proteome</keyword>
<feature type="repeat" description="Solcar" evidence="10">
    <location>
        <begin position="207"/>
        <end position="298"/>
    </location>
</feature>
<dbReference type="InterPro" id="IPR018108">
    <property type="entry name" value="MCP_transmembrane"/>
</dbReference>
<evidence type="ECO:0000256" key="1">
    <source>
        <dbReference type="ARBA" id="ARBA00004448"/>
    </source>
</evidence>
<evidence type="ECO:0000256" key="10">
    <source>
        <dbReference type="PROSITE-ProRule" id="PRU00282"/>
    </source>
</evidence>
<dbReference type="GO" id="GO:0005743">
    <property type="term" value="C:mitochondrial inner membrane"/>
    <property type="evidence" value="ECO:0007669"/>
    <property type="project" value="UniProtKB-SubCell"/>
</dbReference>
<feature type="repeat" description="Solcar" evidence="10">
    <location>
        <begin position="109"/>
        <end position="200"/>
    </location>
</feature>
<dbReference type="PANTHER" id="PTHR45618">
    <property type="entry name" value="MITOCHONDRIAL DICARBOXYLATE CARRIER-RELATED"/>
    <property type="match status" value="1"/>
</dbReference>
<comment type="subcellular location">
    <subcellularLocation>
        <location evidence="1">Mitochondrion inner membrane</location>
        <topology evidence="1">Multi-pass membrane protein</topology>
    </subcellularLocation>
</comment>
<feature type="repeat" description="Solcar" evidence="10">
    <location>
        <begin position="19"/>
        <end position="100"/>
    </location>
</feature>
<accession>A0A196S7F8</accession>
<keyword evidence="8" id="KW-0496">Mitochondrion</keyword>
<keyword evidence="7" id="KW-1133">Transmembrane helix</keyword>
<gene>
    <name evidence="12" type="ORF">AV274_6017</name>
</gene>
<dbReference type="STRING" id="478820.A0A196S7F8"/>
<sequence>MSVDPKTFNKRQKTLRAIQPFLLGGISACTASACVQPIDLIKTRIQVVGKAQNIGAITIMKNLVKQEGVAKLYAGLSASLMRQAIYGTARLGLHRVFTQQFQKRNNGHITFLASTVSSLTSGALAGMIGNPFDISMVRMQADGLRPVAERRGYRNCFHAVYRIAKDEGIMTLWRGCLPMIFRAMAMNFGMLVSYDQAQQFFNEKLGKGLKSNLLSSAVSGFCCAFTSLPFDFMKTRLMNMSPDPVTKQMPYKNLFDCCVKIFKNEGLFAFWKGFWTYYLRCAPHAMIILLVNEAIIPAYEKACFGGRVAKK</sequence>
<keyword evidence="9 10" id="KW-0472">Membrane</keyword>
<evidence type="ECO:0000256" key="4">
    <source>
        <dbReference type="ARBA" id="ARBA00022692"/>
    </source>
</evidence>
<evidence type="ECO:0000256" key="3">
    <source>
        <dbReference type="ARBA" id="ARBA00022448"/>
    </source>
</evidence>
<reference evidence="12 13" key="1">
    <citation type="submission" date="2016-05" db="EMBL/GenBank/DDBJ databases">
        <title>Nuclear genome of Blastocystis sp. subtype 1 NandII.</title>
        <authorList>
            <person name="Gentekaki E."/>
            <person name="Curtis B."/>
            <person name="Stairs C."/>
            <person name="Eme L."/>
            <person name="Herman E."/>
            <person name="Klimes V."/>
            <person name="Arias M.C."/>
            <person name="Elias M."/>
            <person name="Hilliou F."/>
            <person name="Klute M."/>
            <person name="Malik S.-B."/>
            <person name="Pightling A."/>
            <person name="Rachubinski R."/>
            <person name="Salas D."/>
            <person name="Schlacht A."/>
            <person name="Suga H."/>
            <person name="Archibald J."/>
            <person name="Ball S.G."/>
            <person name="Clark G."/>
            <person name="Dacks J."/>
            <person name="Van Der Giezen M."/>
            <person name="Tsaousis A."/>
            <person name="Roger A."/>
        </authorList>
    </citation>
    <scope>NUCLEOTIDE SEQUENCE [LARGE SCALE GENOMIC DNA]</scope>
    <source>
        <strain evidence="13">ATCC 50177 / NandII</strain>
    </source>
</reference>
<keyword evidence="3 11" id="KW-0813">Transport</keyword>
<keyword evidence="6" id="KW-0999">Mitochondrion inner membrane</keyword>
<comment type="similarity">
    <text evidence="2 11">Belongs to the mitochondrial carrier (TC 2.A.29) family.</text>
</comment>
<name>A0A196S7F8_BLAHN</name>
<proteinExistence type="inferred from homology"/>
<evidence type="ECO:0000256" key="8">
    <source>
        <dbReference type="ARBA" id="ARBA00023128"/>
    </source>
</evidence>
<dbReference type="InterPro" id="IPR002067">
    <property type="entry name" value="MCP"/>
</dbReference>
<dbReference type="OrthoDB" id="756301at2759"/>
<dbReference type="PROSITE" id="PS51257">
    <property type="entry name" value="PROKAR_LIPOPROTEIN"/>
    <property type="match status" value="1"/>
</dbReference>
<dbReference type="PROSITE" id="PS50920">
    <property type="entry name" value="SOLCAR"/>
    <property type="match status" value="3"/>
</dbReference>
<evidence type="ECO:0000313" key="12">
    <source>
        <dbReference type="EMBL" id="OAO12296.1"/>
    </source>
</evidence>
<evidence type="ECO:0000256" key="7">
    <source>
        <dbReference type="ARBA" id="ARBA00022989"/>
    </source>
</evidence>